<protein>
    <submittedName>
        <fullName evidence="2">Uncharacterized protein</fullName>
    </submittedName>
</protein>
<accession>A0A1V4KHU9</accession>
<organism evidence="2 3">
    <name type="scientific">Patagioenas fasciata monilis</name>
    <dbReference type="NCBI Taxonomy" id="372326"/>
    <lineage>
        <taxon>Eukaryota</taxon>
        <taxon>Metazoa</taxon>
        <taxon>Chordata</taxon>
        <taxon>Craniata</taxon>
        <taxon>Vertebrata</taxon>
        <taxon>Euteleostomi</taxon>
        <taxon>Archelosauria</taxon>
        <taxon>Archosauria</taxon>
        <taxon>Dinosauria</taxon>
        <taxon>Saurischia</taxon>
        <taxon>Theropoda</taxon>
        <taxon>Coelurosauria</taxon>
        <taxon>Aves</taxon>
        <taxon>Neognathae</taxon>
        <taxon>Neoaves</taxon>
        <taxon>Columbimorphae</taxon>
        <taxon>Columbiformes</taxon>
        <taxon>Columbidae</taxon>
        <taxon>Patagioenas</taxon>
    </lineage>
</organism>
<dbReference type="AlphaFoldDB" id="A0A1V4KHU9"/>
<evidence type="ECO:0000313" key="2">
    <source>
        <dbReference type="EMBL" id="OPJ84014.1"/>
    </source>
</evidence>
<keyword evidence="3" id="KW-1185">Reference proteome</keyword>
<evidence type="ECO:0000313" key="3">
    <source>
        <dbReference type="Proteomes" id="UP000190648"/>
    </source>
</evidence>
<dbReference type="Proteomes" id="UP000190648">
    <property type="component" value="Unassembled WGS sequence"/>
</dbReference>
<proteinExistence type="predicted"/>
<reference evidence="2 3" key="1">
    <citation type="submission" date="2016-02" db="EMBL/GenBank/DDBJ databases">
        <title>Band-tailed pigeon sequencing and assembly.</title>
        <authorList>
            <person name="Soares A.E."/>
            <person name="Novak B.J."/>
            <person name="Rice E.S."/>
            <person name="O'Connell B."/>
            <person name="Chang D."/>
            <person name="Weber S."/>
            <person name="Shapiro B."/>
        </authorList>
    </citation>
    <scope>NUCLEOTIDE SEQUENCE [LARGE SCALE GENOMIC DNA]</scope>
    <source>
        <strain evidence="2">BTP2013</strain>
        <tissue evidence="2">Blood</tissue>
    </source>
</reference>
<feature type="compositionally biased region" description="Basic and acidic residues" evidence="1">
    <location>
        <begin position="68"/>
        <end position="78"/>
    </location>
</feature>
<feature type="compositionally biased region" description="Basic and acidic residues" evidence="1">
    <location>
        <begin position="85"/>
        <end position="94"/>
    </location>
</feature>
<evidence type="ECO:0000256" key="1">
    <source>
        <dbReference type="SAM" id="MobiDB-lite"/>
    </source>
</evidence>
<gene>
    <name evidence="2" type="ORF">AV530_004678</name>
</gene>
<comment type="caution">
    <text evidence="2">The sequence shown here is derived from an EMBL/GenBank/DDBJ whole genome shotgun (WGS) entry which is preliminary data.</text>
</comment>
<sequence length="101" mass="12442">MRCNLEMKEAVEQWVFLFEREKLRSQRRKRERTASGLRSNWITVSHVQRRREKTDVLMVTEMRWNKRRQPEQGRKDEMQIQSKTEQVRSPDPIDTRWNLGK</sequence>
<name>A0A1V4KHU9_PATFA</name>
<feature type="region of interest" description="Disordered" evidence="1">
    <location>
        <begin position="63"/>
        <end position="101"/>
    </location>
</feature>
<dbReference type="EMBL" id="LSYS01003090">
    <property type="protein sequence ID" value="OPJ84014.1"/>
    <property type="molecule type" value="Genomic_DNA"/>
</dbReference>